<sequence length="773" mass="80318">MGSFLAATPAQALSDTGTGGVFVPVAGARIVDSAMTGKQWKTVQVAGKGGVPSDGSAGAVSVVATLIGISKQGLLTGRPNADKPSTTMGIYGGENNQNTSFSAVLAVNSDGTIQVSAETNARLLLDVQGYYTANTDGTAPGGFVPMNGSRIVDTRNGTGAPKAALTSGKTVDLQVGGVAGVPKDASAVIVNMIAANTGSTSGYFTPYPTGSTRPPNSFNYAGGGVATSMQAQVKLSSAGKLTVFNQDSTADLVLEVQGYFTAAGRGGAVFTPGAGRAYDTRTSGNTVMGKNETRSIQIAGKAGVPVMGSGINAVVLTLTALKSTAGNGNATVWADGTTRPSTTSINFDETTIRTNTITVPLGANGKVSLNNVADATNYVFDVQGWYSNPSPAVIQCGSIAPGAWLKTIPSGGVDCTITATPADRSGESITLMLDQNDPVNVALSETTKTSIPVHVPDTPGRHLISVNRDQADGTVMSGAWFATFGDWTTSSYQVTPEDGSTSSAAPSLRIWTEDSTIPNDATYVYKIWDTLDTTAAPIASQDGLQGGWDLPAGLLSANKTYYWSAQATATLDGQQGQLTTALSSFTTDSSAPDQGGAPADADSYPAPTDGDDTASPSTATFRRSTISPSVQLASTTRLMHTASVPGPVGEGLRCNKDYNYSTFNGELSLRRDCGAPRVKWGFRASVIFCSGATSKTHETGMQWWDHTSRTSAKGSPHDEYYCTYWFHGVMSNIQVGHQISYYDYISFRKTVAGRPGTAWVDCSGIFIVTNRTR</sequence>
<accession>A0ABT2HH40</accession>
<name>A0ABT2HH40_9MICO</name>
<organism evidence="2 3">
    <name type="scientific">Curtobacterium citreum</name>
    <dbReference type="NCBI Taxonomy" id="2036"/>
    <lineage>
        <taxon>Bacteria</taxon>
        <taxon>Bacillati</taxon>
        <taxon>Actinomycetota</taxon>
        <taxon>Actinomycetes</taxon>
        <taxon>Micrococcales</taxon>
        <taxon>Microbacteriaceae</taxon>
        <taxon>Curtobacterium</taxon>
    </lineage>
</organism>
<feature type="region of interest" description="Disordered" evidence="1">
    <location>
        <begin position="585"/>
        <end position="620"/>
    </location>
</feature>
<comment type="caution">
    <text evidence="2">The sequence shown here is derived from an EMBL/GenBank/DDBJ whole genome shotgun (WGS) entry which is preliminary data.</text>
</comment>
<evidence type="ECO:0008006" key="4">
    <source>
        <dbReference type="Google" id="ProtNLM"/>
    </source>
</evidence>
<evidence type="ECO:0000313" key="3">
    <source>
        <dbReference type="Proteomes" id="UP001652264"/>
    </source>
</evidence>
<dbReference type="EMBL" id="JANVAD010000003">
    <property type="protein sequence ID" value="MCS6522585.1"/>
    <property type="molecule type" value="Genomic_DNA"/>
</dbReference>
<evidence type="ECO:0000256" key="1">
    <source>
        <dbReference type="SAM" id="MobiDB-lite"/>
    </source>
</evidence>
<proteinExistence type="predicted"/>
<dbReference type="RefSeq" id="WP_141859545.1">
    <property type="nucleotide sequence ID" value="NZ_BMNV01000005.1"/>
</dbReference>
<feature type="compositionally biased region" description="Low complexity" evidence="1">
    <location>
        <begin position="591"/>
        <end position="602"/>
    </location>
</feature>
<keyword evidence="3" id="KW-1185">Reference proteome</keyword>
<gene>
    <name evidence="2" type="ORF">NYQ28_08400</name>
</gene>
<reference evidence="2 3" key="1">
    <citation type="submission" date="2022-08" db="EMBL/GenBank/DDBJ databases">
        <title>Taxonomy of Curtobacterium flaccumfaciens.</title>
        <authorList>
            <person name="Osdaghi E."/>
            <person name="Taghavi S.M."/>
            <person name="Hamidizade M."/>
            <person name="Abachi H."/>
            <person name="Fazliarab A."/>
            <person name="Baeyen S."/>
            <person name="Portier P."/>
            <person name="Van Vaerenbergh J."/>
            <person name="Jacques M.-A."/>
        </authorList>
    </citation>
    <scope>NUCLEOTIDE SEQUENCE [LARGE SCALE GENOMIC DNA]</scope>
    <source>
        <strain evidence="2 3">LMG8786T</strain>
    </source>
</reference>
<protein>
    <recommendedName>
        <fullName evidence="4">Fibronectin type-III domain-containing protein</fullName>
    </recommendedName>
</protein>
<dbReference type="Proteomes" id="UP001652264">
    <property type="component" value="Unassembled WGS sequence"/>
</dbReference>
<dbReference type="GeneID" id="95322431"/>
<evidence type="ECO:0000313" key="2">
    <source>
        <dbReference type="EMBL" id="MCS6522585.1"/>
    </source>
</evidence>